<dbReference type="PANTHER" id="PTHR43968">
    <property type="match status" value="1"/>
</dbReference>
<dbReference type="Pfam" id="PF13410">
    <property type="entry name" value="GST_C_2"/>
    <property type="match status" value="1"/>
</dbReference>
<dbReference type="GO" id="GO:0016740">
    <property type="term" value="F:transferase activity"/>
    <property type="evidence" value="ECO:0007669"/>
    <property type="project" value="UniProtKB-KW"/>
</dbReference>
<dbReference type="RefSeq" id="WP_158188660.1">
    <property type="nucleotide sequence ID" value="NZ_CP046902.1"/>
</dbReference>
<dbReference type="InterPro" id="IPR050983">
    <property type="entry name" value="GST_Omega/HSP26"/>
</dbReference>
<dbReference type="CDD" id="cd00570">
    <property type="entry name" value="GST_N_family"/>
    <property type="match status" value="1"/>
</dbReference>
<dbReference type="SFLD" id="SFLDG00358">
    <property type="entry name" value="Main_(cytGST)"/>
    <property type="match status" value="1"/>
</dbReference>
<dbReference type="OrthoDB" id="6258999at2"/>
<dbReference type="PANTHER" id="PTHR43968:SF6">
    <property type="entry name" value="GLUTATHIONE S-TRANSFERASE OMEGA"/>
    <property type="match status" value="1"/>
</dbReference>
<dbReference type="PROSITE" id="PS50405">
    <property type="entry name" value="GST_CTER"/>
    <property type="match status" value="1"/>
</dbReference>
<organism evidence="3 4">
    <name type="scientific">Stutzerimonas stutzeri</name>
    <name type="common">Pseudomonas stutzeri</name>
    <dbReference type="NCBI Taxonomy" id="316"/>
    <lineage>
        <taxon>Bacteria</taxon>
        <taxon>Pseudomonadati</taxon>
        <taxon>Pseudomonadota</taxon>
        <taxon>Gammaproteobacteria</taxon>
        <taxon>Pseudomonadales</taxon>
        <taxon>Pseudomonadaceae</taxon>
        <taxon>Stutzerimonas</taxon>
    </lineage>
</organism>
<feature type="domain" description="GST N-terminal" evidence="1">
    <location>
        <begin position="3"/>
        <end position="80"/>
    </location>
</feature>
<dbReference type="PROSITE" id="PS50404">
    <property type="entry name" value="GST_NTER"/>
    <property type="match status" value="1"/>
</dbReference>
<dbReference type="SFLD" id="SFLDS00019">
    <property type="entry name" value="Glutathione_Transferase_(cytos"/>
    <property type="match status" value="1"/>
</dbReference>
<sequence length="234" mass="25964">MSAPLRLHGYAVSNYFNIAHAALIEKGARFEVVTTRASQDEAFLAVSPMGKIPVLETPHGWLAETVAIIEYLEDSLDGSALHAADPFGRARERQLLNVVQMYVEVPVRSLFPGVFMGGENSQATVDAARVALDRAIGALRRLADPRPFLMGESLSYADLFAFYCLDIAERVSRFVYQRSILAEIGLEQWALHMAQRDSTRQVLANFDEVFAPYLAARNAAYQFQPTCYDAVSPD</sequence>
<evidence type="ECO:0000259" key="1">
    <source>
        <dbReference type="PROSITE" id="PS50404"/>
    </source>
</evidence>
<accession>A0A6I6LQZ1</accession>
<dbReference type="InterPro" id="IPR004045">
    <property type="entry name" value="Glutathione_S-Trfase_N"/>
</dbReference>
<dbReference type="Gene3D" id="3.40.30.10">
    <property type="entry name" value="Glutaredoxin"/>
    <property type="match status" value="1"/>
</dbReference>
<dbReference type="GO" id="GO:0005737">
    <property type="term" value="C:cytoplasm"/>
    <property type="evidence" value="ECO:0007669"/>
    <property type="project" value="TreeGrafter"/>
</dbReference>
<dbReference type="SUPFAM" id="SSF47616">
    <property type="entry name" value="GST C-terminal domain-like"/>
    <property type="match status" value="1"/>
</dbReference>
<gene>
    <name evidence="3" type="ORF">GQA94_14405</name>
</gene>
<dbReference type="InterPro" id="IPR010987">
    <property type="entry name" value="Glutathione-S-Trfase_C-like"/>
</dbReference>
<dbReference type="Gene3D" id="1.20.1050.10">
    <property type="match status" value="1"/>
</dbReference>
<dbReference type="EMBL" id="CP046902">
    <property type="protein sequence ID" value="QGZ31197.1"/>
    <property type="molecule type" value="Genomic_DNA"/>
</dbReference>
<dbReference type="AlphaFoldDB" id="A0A6I6LQZ1"/>
<reference evidence="3 4" key="1">
    <citation type="submission" date="2019-12" db="EMBL/GenBank/DDBJ databases">
        <title>Complete genome sequence of Pseudomonas stutzeri.</title>
        <authorList>
            <person name="Lim S.R."/>
            <person name="Kim J.H."/>
        </authorList>
    </citation>
    <scope>NUCLEOTIDE SEQUENCE [LARGE SCALE GENOMIC DNA]</scope>
    <source>
        <strain evidence="3 4">PM101005</strain>
    </source>
</reference>
<protein>
    <submittedName>
        <fullName evidence="3">Glutathione S-transferase</fullName>
    </submittedName>
</protein>
<feature type="domain" description="GST C-terminal" evidence="2">
    <location>
        <begin position="85"/>
        <end position="213"/>
    </location>
</feature>
<dbReference type="Pfam" id="PF13417">
    <property type="entry name" value="GST_N_3"/>
    <property type="match status" value="1"/>
</dbReference>
<dbReference type="InterPro" id="IPR040079">
    <property type="entry name" value="Glutathione_S-Trfase"/>
</dbReference>
<evidence type="ECO:0000313" key="3">
    <source>
        <dbReference type="EMBL" id="QGZ31197.1"/>
    </source>
</evidence>
<dbReference type="InterPro" id="IPR036249">
    <property type="entry name" value="Thioredoxin-like_sf"/>
</dbReference>
<evidence type="ECO:0000259" key="2">
    <source>
        <dbReference type="PROSITE" id="PS50405"/>
    </source>
</evidence>
<dbReference type="Proteomes" id="UP000438983">
    <property type="component" value="Chromosome"/>
</dbReference>
<name>A0A6I6LQZ1_STUST</name>
<proteinExistence type="predicted"/>
<dbReference type="SUPFAM" id="SSF52833">
    <property type="entry name" value="Thioredoxin-like"/>
    <property type="match status" value="1"/>
</dbReference>
<evidence type="ECO:0000313" key="4">
    <source>
        <dbReference type="Proteomes" id="UP000438983"/>
    </source>
</evidence>
<keyword evidence="3" id="KW-0808">Transferase</keyword>
<dbReference type="InterPro" id="IPR036282">
    <property type="entry name" value="Glutathione-S-Trfase_C_sf"/>
</dbReference>